<evidence type="ECO:0000313" key="9">
    <source>
        <dbReference type="Proteomes" id="UP000189981"/>
    </source>
</evidence>
<dbReference type="PROSITE" id="PS00138">
    <property type="entry name" value="SUBTILASE_SER"/>
    <property type="match status" value="1"/>
</dbReference>
<evidence type="ECO:0000313" key="8">
    <source>
        <dbReference type="EMBL" id="SKB85390.1"/>
    </source>
</evidence>
<dbReference type="InterPro" id="IPR015500">
    <property type="entry name" value="Peptidase_S8_subtilisin-rel"/>
</dbReference>
<dbReference type="SUPFAM" id="SSF52743">
    <property type="entry name" value="Subtilisin-like"/>
    <property type="match status" value="1"/>
</dbReference>
<dbReference type="InterPro" id="IPR036852">
    <property type="entry name" value="Peptidase_S8/S53_dom_sf"/>
</dbReference>
<keyword evidence="3 5" id="KW-0378">Hydrolase</keyword>
<evidence type="ECO:0000256" key="2">
    <source>
        <dbReference type="ARBA" id="ARBA00022670"/>
    </source>
</evidence>
<keyword evidence="2 5" id="KW-0645">Protease</keyword>
<dbReference type="PANTHER" id="PTHR43399:SF4">
    <property type="entry name" value="CELL WALL-ASSOCIATED PROTEASE"/>
    <property type="match status" value="1"/>
</dbReference>
<protein>
    <submittedName>
        <fullName evidence="8">Subtilase family protein</fullName>
    </submittedName>
</protein>
<dbReference type="InterPro" id="IPR000209">
    <property type="entry name" value="Peptidase_S8/S53_dom"/>
</dbReference>
<keyword evidence="4 5" id="KW-0720">Serine protease</keyword>
<evidence type="ECO:0000256" key="3">
    <source>
        <dbReference type="ARBA" id="ARBA00022801"/>
    </source>
</evidence>
<feature type="domain" description="Peptidase S8/S53" evidence="7">
    <location>
        <begin position="62"/>
        <end position="500"/>
    </location>
</feature>
<dbReference type="CDD" id="cd07483">
    <property type="entry name" value="Peptidases_S8_Subtilisin_Novo-like"/>
    <property type="match status" value="1"/>
</dbReference>
<keyword evidence="9" id="KW-1185">Reference proteome</keyword>
<feature type="active site" description="Charge relay system" evidence="5">
    <location>
        <position position="70"/>
    </location>
</feature>
<name>A0A1T5ENY8_9SPHI</name>
<dbReference type="RefSeq" id="WP_079703589.1">
    <property type="nucleotide sequence ID" value="NZ_FUYR01000004.1"/>
</dbReference>
<dbReference type="OrthoDB" id="9798386at2"/>
<dbReference type="InterPro" id="IPR022398">
    <property type="entry name" value="Peptidase_S8_His-AS"/>
</dbReference>
<accession>A0A1T5ENY8</accession>
<comment type="similarity">
    <text evidence="1 5">Belongs to the peptidase S8 family.</text>
</comment>
<dbReference type="PROSITE" id="PS51892">
    <property type="entry name" value="SUBTILASE"/>
    <property type="match status" value="1"/>
</dbReference>
<feature type="chain" id="PRO_5013137781" evidence="6">
    <location>
        <begin position="23"/>
        <end position="545"/>
    </location>
</feature>
<organism evidence="8 9">
    <name type="scientific">Daejeonella lutea</name>
    <dbReference type="NCBI Taxonomy" id="572036"/>
    <lineage>
        <taxon>Bacteria</taxon>
        <taxon>Pseudomonadati</taxon>
        <taxon>Bacteroidota</taxon>
        <taxon>Sphingobacteriia</taxon>
        <taxon>Sphingobacteriales</taxon>
        <taxon>Sphingobacteriaceae</taxon>
        <taxon>Daejeonella</taxon>
    </lineage>
</organism>
<dbReference type="AlphaFoldDB" id="A0A1T5ENY8"/>
<sequence length="545" mass="59999">MNFIKKLLYTAAVFALPLTSSAQSSDEKPKENWFNLDLKADGTFGISTERAYSELLKGKTSKTVVVAVIDGGIDENHEDLKQVMWVNPKEIAGNGIDDDKNGYIDDVHGWNFIGSAKGTNVHHDNMEVVRLINKLQPKYAAALNSTPFTEAERKEFQLYKKLVTDYMEKLQQAQMGLQNTTMILKYLDGILVKMGKTEPTIDDFNAYKPEGDIEPQVIKFLKPEIKKTSYQEFRQELEDGLKHYDTQVKYHLNLEFDPRKDSVGDNYANSNERIYGNNDITGPDAEHGTHVAGIIAAVRSNSLGIKGVADNVKIMALRTVPDGDERDKDVANSIRYAVDNGAKIINMSFGKAYSWDKKVVDEAVKYAVSKDVLLVHAAGNDGKNTEKEDNVPNRLFADSTGVTMGTAEGWIEVGASGWKNDEDLVASFSNYGGKSVDVFAPGVKINSTMPDSKYKENDGTSMASPVVAGLAALIRSYYPQFTAVQVKEIIMNSVTKVEQKVKIREEGSSNKVPVSQISVSGGVVNAYNALLLAEKTNSTASVKSK</sequence>
<dbReference type="GO" id="GO:0004252">
    <property type="term" value="F:serine-type endopeptidase activity"/>
    <property type="evidence" value="ECO:0007669"/>
    <property type="project" value="UniProtKB-UniRule"/>
</dbReference>
<feature type="active site" description="Charge relay system" evidence="5">
    <location>
        <position position="287"/>
    </location>
</feature>
<dbReference type="PRINTS" id="PR00723">
    <property type="entry name" value="SUBTILISIN"/>
</dbReference>
<gene>
    <name evidence="8" type="ORF">SAMN05661099_3069</name>
</gene>
<dbReference type="InterPro" id="IPR023828">
    <property type="entry name" value="Peptidase_S8_Ser-AS"/>
</dbReference>
<reference evidence="9" key="1">
    <citation type="submission" date="2017-02" db="EMBL/GenBank/DDBJ databases">
        <authorList>
            <person name="Varghese N."/>
            <person name="Submissions S."/>
        </authorList>
    </citation>
    <scope>NUCLEOTIDE SEQUENCE [LARGE SCALE GENOMIC DNA]</scope>
    <source>
        <strain evidence="9">DSM 22385</strain>
    </source>
</reference>
<evidence type="ECO:0000256" key="4">
    <source>
        <dbReference type="ARBA" id="ARBA00022825"/>
    </source>
</evidence>
<dbReference type="Pfam" id="PF00082">
    <property type="entry name" value="Peptidase_S8"/>
    <property type="match status" value="1"/>
</dbReference>
<evidence type="ECO:0000256" key="1">
    <source>
        <dbReference type="ARBA" id="ARBA00011073"/>
    </source>
</evidence>
<evidence type="ECO:0000256" key="6">
    <source>
        <dbReference type="SAM" id="SignalP"/>
    </source>
</evidence>
<dbReference type="PROSITE" id="PS00137">
    <property type="entry name" value="SUBTILASE_HIS"/>
    <property type="match status" value="1"/>
</dbReference>
<dbReference type="EMBL" id="FUYR01000004">
    <property type="protein sequence ID" value="SKB85390.1"/>
    <property type="molecule type" value="Genomic_DNA"/>
</dbReference>
<evidence type="ECO:0000259" key="7">
    <source>
        <dbReference type="Pfam" id="PF00082"/>
    </source>
</evidence>
<keyword evidence="6" id="KW-0732">Signal</keyword>
<dbReference type="Gene3D" id="3.40.50.200">
    <property type="entry name" value="Peptidase S8/S53 domain"/>
    <property type="match status" value="2"/>
</dbReference>
<dbReference type="GO" id="GO:0006508">
    <property type="term" value="P:proteolysis"/>
    <property type="evidence" value="ECO:0007669"/>
    <property type="project" value="UniProtKB-KW"/>
</dbReference>
<feature type="active site" description="Charge relay system" evidence="5">
    <location>
        <position position="461"/>
    </location>
</feature>
<dbReference type="InterPro" id="IPR034080">
    <property type="entry name" value="Protease_P7-like_dom"/>
</dbReference>
<dbReference type="Proteomes" id="UP000189981">
    <property type="component" value="Unassembled WGS sequence"/>
</dbReference>
<evidence type="ECO:0000256" key="5">
    <source>
        <dbReference type="PROSITE-ProRule" id="PRU01240"/>
    </source>
</evidence>
<dbReference type="InterPro" id="IPR051048">
    <property type="entry name" value="Peptidase_S8/S53_subtilisin"/>
</dbReference>
<feature type="signal peptide" evidence="6">
    <location>
        <begin position="1"/>
        <end position="22"/>
    </location>
</feature>
<dbReference type="STRING" id="572036.SAMN05661099_3069"/>
<dbReference type="PANTHER" id="PTHR43399">
    <property type="entry name" value="SUBTILISIN-RELATED"/>
    <property type="match status" value="1"/>
</dbReference>
<proteinExistence type="inferred from homology"/>